<evidence type="ECO:0000259" key="3">
    <source>
        <dbReference type="SMART" id="SM00475"/>
    </source>
</evidence>
<dbReference type="PANTHER" id="PTHR42646:SF2">
    <property type="entry name" value="5'-3' EXONUCLEASE FAMILY PROTEIN"/>
    <property type="match status" value="1"/>
</dbReference>
<proteinExistence type="predicted"/>
<evidence type="ECO:0000256" key="1">
    <source>
        <dbReference type="ARBA" id="ARBA00022722"/>
    </source>
</evidence>
<keyword evidence="2" id="KW-0378">Hydrolase</keyword>
<dbReference type="SUPFAM" id="SSF88723">
    <property type="entry name" value="PIN domain-like"/>
    <property type="match status" value="1"/>
</dbReference>
<keyword evidence="1" id="KW-0540">Nuclease</keyword>
<keyword evidence="4" id="KW-0269">Exonuclease</keyword>
<accession>A0A481YXY8</accession>
<dbReference type="SUPFAM" id="SSF47807">
    <property type="entry name" value="5' to 3' exonuclease, C-terminal subdomain"/>
    <property type="match status" value="1"/>
</dbReference>
<sequence>MSDKTVVIIDSSYYNFYRFFATASWYNYSPERREEADGVAWLDNPTFMKTYEKMWFENITKITKKFGVQTKDLIFAKDGKKVWRYKLYPEYKATRSRYDDIHSPYPVFGYTKQKFHLCLRDKGASILHVERAEGDDIAAVTTRYIRTVFPNTKIIIITGDHDFLQLSEPNHIELYQLKGFKKITTNDPHTALMIKILAGDPSDNIPAIYKGCGKKTAIRLANNPAELEEILQKKGREQYKLNRQLVDFDYIPEGLVEEIEGLLDECLCQ</sequence>
<dbReference type="EMBL" id="MK500374">
    <property type="protein sequence ID" value="QBK88058.1"/>
    <property type="molecule type" value="Genomic_DNA"/>
</dbReference>
<dbReference type="InterPro" id="IPR036279">
    <property type="entry name" value="5-3_exonuclease_C_sf"/>
</dbReference>
<dbReference type="GO" id="GO:0003677">
    <property type="term" value="F:DNA binding"/>
    <property type="evidence" value="ECO:0007669"/>
    <property type="project" value="InterPro"/>
</dbReference>
<name>A0A481YXY8_9VIRU</name>
<dbReference type="GO" id="GO:0017108">
    <property type="term" value="F:5'-flap endonuclease activity"/>
    <property type="evidence" value="ECO:0007669"/>
    <property type="project" value="InterPro"/>
</dbReference>
<dbReference type="Gene3D" id="3.40.50.1010">
    <property type="entry name" value="5'-nuclease"/>
    <property type="match status" value="1"/>
</dbReference>
<organism evidence="4">
    <name type="scientific">Marseillevirus LCMAC202</name>
    <dbReference type="NCBI Taxonomy" id="2506606"/>
    <lineage>
        <taxon>Viruses</taxon>
        <taxon>Varidnaviria</taxon>
        <taxon>Bamfordvirae</taxon>
        <taxon>Nucleocytoviricota</taxon>
        <taxon>Megaviricetes</taxon>
        <taxon>Pimascovirales</taxon>
        <taxon>Pimascovirales incertae sedis</taxon>
        <taxon>Marseilleviridae</taxon>
    </lineage>
</organism>
<reference evidence="4" key="1">
    <citation type="journal article" date="2019" name="MBio">
        <title>Virus Genomes from Deep Sea Sediments Expand the Ocean Megavirome and Support Independent Origins of Viral Gigantism.</title>
        <authorList>
            <person name="Backstrom D."/>
            <person name="Yutin N."/>
            <person name="Jorgensen S.L."/>
            <person name="Dharamshi J."/>
            <person name="Homa F."/>
            <person name="Zaremba-Niedwiedzka K."/>
            <person name="Spang A."/>
            <person name="Wolf Y.I."/>
            <person name="Koonin E.V."/>
            <person name="Ettema T.J."/>
        </authorList>
    </citation>
    <scope>NUCLEOTIDE SEQUENCE</scope>
</reference>
<dbReference type="GO" id="GO:0008409">
    <property type="term" value="F:5'-3' exonuclease activity"/>
    <property type="evidence" value="ECO:0007669"/>
    <property type="project" value="InterPro"/>
</dbReference>
<dbReference type="GO" id="GO:0033567">
    <property type="term" value="P:DNA replication, Okazaki fragment processing"/>
    <property type="evidence" value="ECO:0007669"/>
    <property type="project" value="InterPro"/>
</dbReference>
<protein>
    <submittedName>
        <fullName evidence="4">5'-3' exonuclease</fullName>
    </submittedName>
</protein>
<dbReference type="InterPro" id="IPR038969">
    <property type="entry name" value="FEN"/>
</dbReference>
<gene>
    <name evidence="4" type="ORF">LCMAC202_04200</name>
</gene>
<dbReference type="InterPro" id="IPR020046">
    <property type="entry name" value="5-3_exonucl_a-hlix_arch_N"/>
</dbReference>
<evidence type="ECO:0000256" key="2">
    <source>
        <dbReference type="ARBA" id="ARBA00022801"/>
    </source>
</evidence>
<dbReference type="Pfam" id="PF02739">
    <property type="entry name" value="5_3_exonuc_N"/>
    <property type="match status" value="1"/>
</dbReference>
<dbReference type="Gene3D" id="1.10.150.20">
    <property type="entry name" value="5' to 3' exonuclease, C-terminal subdomain"/>
    <property type="match status" value="1"/>
</dbReference>
<dbReference type="SMART" id="SM00475">
    <property type="entry name" value="53EXOc"/>
    <property type="match status" value="1"/>
</dbReference>
<feature type="domain" description="5'-3' exonuclease" evidence="3">
    <location>
        <begin position="3"/>
        <end position="269"/>
    </location>
</feature>
<evidence type="ECO:0000313" key="4">
    <source>
        <dbReference type="EMBL" id="QBK88058.1"/>
    </source>
</evidence>
<dbReference type="PANTHER" id="PTHR42646">
    <property type="entry name" value="FLAP ENDONUCLEASE XNI"/>
    <property type="match status" value="1"/>
</dbReference>
<dbReference type="InterPro" id="IPR002421">
    <property type="entry name" value="5-3_exonuclease"/>
</dbReference>
<dbReference type="InterPro" id="IPR029060">
    <property type="entry name" value="PIN-like_dom_sf"/>
</dbReference>